<evidence type="ECO:0000313" key="2">
    <source>
        <dbReference type="Proteomes" id="UP001596266"/>
    </source>
</evidence>
<dbReference type="Pfam" id="PF12900">
    <property type="entry name" value="Pyridox_ox_2"/>
    <property type="match status" value="1"/>
</dbReference>
<gene>
    <name evidence="1" type="ORF">ACFP57_02140</name>
</gene>
<dbReference type="EMBL" id="JBHSUA010000007">
    <property type="protein sequence ID" value="MFC6395798.1"/>
    <property type="molecule type" value="Genomic_DNA"/>
</dbReference>
<dbReference type="SUPFAM" id="SSF50475">
    <property type="entry name" value="FMN-binding split barrel"/>
    <property type="match status" value="1"/>
</dbReference>
<reference evidence="2" key="1">
    <citation type="journal article" date="2019" name="Int. J. Syst. Evol. Microbiol.">
        <title>The Global Catalogue of Microorganisms (GCM) 10K type strain sequencing project: providing services to taxonomists for standard genome sequencing and annotation.</title>
        <authorList>
            <consortium name="The Broad Institute Genomics Platform"/>
            <consortium name="The Broad Institute Genome Sequencing Center for Infectious Disease"/>
            <person name="Wu L."/>
            <person name="Ma J."/>
        </authorList>
    </citation>
    <scope>NUCLEOTIDE SEQUENCE [LARGE SCALE GENOMIC DNA]</scope>
    <source>
        <strain evidence="2">CGMCC 1.15277</strain>
    </source>
</reference>
<organism evidence="1 2">
    <name type="scientific">Luteococcus sanguinis</name>
    <dbReference type="NCBI Taxonomy" id="174038"/>
    <lineage>
        <taxon>Bacteria</taxon>
        <taxon>Bacillati</taxon>
        <taxon>Actinomycetota</taxon>
        <taxon>Actinomycetes</taxon>
        <taxon>Propionibacteriales</taxon>
        <taxon>Propionibacteriaceae</taxon>
        <taxon>Luteococcus</taxon>
    </lineage>
</organism>
<evidence type="ECO:0000313" key="1">
    <source>
        <dbReference type="EMBL" id="MFC6395798.1"/>
    </source>
</evidence>
<keyword evidence="2" id="KW-1185">Reference proteome</keyword>
<name>A0ABW1WX09_9ACTN</name>
<comment type="caution">
    <text evidence="1">The sequence shown here is derived from an EMBL/GenBank/DDBJ whole genome shotgun (WGS) entry which is preliminary data.</text>
</comment>
<dbReference type="InterPro" id="IPR024747">
    <property type="entry name" value="Pyridox_Oxase-rel"/>
</dbReference>
<proteinExistence type="predicted"/>
<dbReference type="Proteomes" id="UP001596266">
    <property type="component" value="Unassembled WGS sequence"/>
</dbReference>
<dbReference type="Gene3D" id="2.30.110.10">
    <property type="entry name" value="Electron Transport, Fmn-binding Protein, Chain A"/>
    <property type="match status" value="1"/>
</dbReference>
<dbReference type="RefSeq" id="WP_343884497.1">
    <property type="nucleotide sequence ID" value="NZ_BAAAKI010000002.1"/>
</dbReference>
<sequence>MADMENPITPIEEDTCWGYLASQEVGRLATARDGQPEIFPINYCVDGQSVVFRTAEGSKLQELTDNALVAFEVDGWDDDKGWSVVIKGEATVITDERELQLADHMPLKPWVPTVKKHYVRVTPGELTGRTFAFGAEPKA</sequence>
<dbReference type="InterPro" id="IPR012349">
    <property type="entry name" value="Split_barrel_FMN-bd"/>
</dbReference>
<accession>A0ABW1WX09</accession>
<protein>
    <submittedName>
        <fullName evidence="1">Pyridoxamine 5'-phosphate oxidase family protein</fullName>
    </submittedName>
</protein>